<accession>A0A5E6WWW2</accession>
<evidence type="ECO:0000313" key="2">
    <source>
        <dbReference type="EMBL" id="VVN33363.1"/>
    </source>
</evidence>
<feature type="region of interest" description="Disordered" evidence="1">
    <location>
        <begin position="79"/>
        <end position="118"/>
    </location>
</feature>
<proteinExistence type="predicted"/>
<evidence type="ECO:0000313" key="3">
    <source>
        <dbReference type="Proteomes" id="UP000327167"/>
    </source>
</evidence>
<dbReference type="EMBL" id="CABVHJ010000021">
    <property type="protein sequence ID" value="VVN33363.1"/>
    <property type="molecule type" value="Genomic_DNA"/>
</dbReference>
<gene>
    <name evidence="2" type="ORF">PS655_04992</name>
</gene>
<reference evidence="2 3" key="1">
    <citation type="submission" date="2019-09" db="EMBL/GenBank/DDBJ databases">
        <authorList>
            <person name="Chandra G."/>
            <person name="Truman W A."/>
        </authorList>
    </citation>
    <scope>NUCLEOTIDE SEQUENCE [LARGE SCALE GENOMIC DNA]</scope>
    <source>
        <strain evidence="2">PS655</strain>
    </source>
</reference>
<sequence length="198" mass="22269">MIQDLPCGIEPAPHPSPLPRERAPIFVVFKLEFSSVFQVDVIRACHSVSPLSLWERARVRGFSLLTLILNARRRVVPGASRFSQPQQAEPDGDGGAAKPAAHPTTWQRPRPASRQSTLRWSWSGSSVPPLRPASGAHFFNSLCFSDSLDNGVFQTIDQRSIATNQFALCNRRVCRLRLYRSRARPYDRRRCRSTMTGV</sequence>
<organism evidence="2 3">
    <name type="scientific">Pseudomonas fluorescens</name>
    <dbReference type="NCBI Taxonomy" id="294"/>
    <lineage>
        <taxon>Bacteria</taxon>
        <taxon>Pseudomonadati</taxon>
        <taxon>Pseudomonadota</taxon>
        <taxon>Gammaproteobacteria</taxon>
        <taxon>Pseudomonadales</taxon>
        <taxon>Pseudomonadaceae</taxon>
        <taxon>Pseudomonas</taxon>
    </lineage>
</organism>
<protein>
    <submittedName>
        <fullName evidence="2">Uncharacterized protein</fullName>
    </submittedName>
</protein>
<dbReference type="AlphaFoldDB" id="A0A5E6WWW2"/>
<evidence type="ECO:0000256" key="1">
    <source>
        <dbReference type="SAM" id="MobiDB-lite"/>
    </source>
</evidence>
<dbReference type="Proteomes" id="UP000327167">
    <property type="component" value="Unassembled WGS sequence"/>
</dbReference>
<name>A0A5E6WWW2_PSEFL</name>